<feature type="domain" description="Cadherin-like beta-sandwich-like" evidence="4">
    <location>
        <begin position="1453"/>
        <end position="1539"/>
    </location>
</feature>
<feature type="domain" description="Cadherin-like beta-sandwich-like" evidence="4">
    <location>
        <begin position="1652"/>
        <end position="1739"/>
    </location>
</feature>
<dbReference type="Pfam" id="PF19081">
    <property type="entry name" value="Ig_7"/>
    <property type="match status" value="1"/>
</dbReference>
<reference evidence="6" key="1">
    <citation type="submission" date="2020-08" db="EMBL/GenBank/DDBJ databases">
        <title>Genomic Encyclopedia of Type Strains, Phase III (KMG-III): the genomes of soil and plant-associated and newly described type strains.</title>
        <authorList>
            <person name="Whitman W."/>
        </authorList>
    </citation>
    <scope>NUCLEOTIDE SEQUENCE [LARGE SCALE GENOMIC DNA]</scope>
    <source>
        <strain evidence="6">CECT 8628</strain>
    </source>
</reference>
<feature type="domain" description="Cadherin-like beta-sandwich-like" evidence="4">
    <location>
        <begin position="1151"/>
        <end position="1240"/>
    </location>
</feature>
<dbReference type="PANTHER" id="PTHR14776">
    <property type="entry name" value="CADHERIN-LIKE AND PC-ESTERASE DOMAIN-CONTAINING PROTEIN 1"/>
    <property type="match status" value="1"/>
</dbReference>
<evidence type="ECO:0000259" key="3">
    <source>
        <dbReference type="Pfam" id="PF03629"/>
    </source>
</evidence>
<feature type="domain" description="Cadherin-like beta-sandwich-like" evidence="4">
    <location>
        <begin position="760"/>
        <end position="842"/>
    </location>
</feature>
<dbReference type="PANTHER" id="PTHR14776:SF1">
    <property type="entry name" value="CADHERIN-LIKE AND PC-ESTERASE DOMAIN-CONTAINING PROTEIN 1"/>
    <property type="match status" value="1"/>
</dbReference>
<keyword evidence="1" id="KW-0378">Hydrolase</keyword>
<feature type="domain" description="Cadherin-like beta-sandwich-like" evidence="4">
    <location>
        <begin position="1557"/>
        <end position="1639"/>
    </location>
</feature>
<dbReference type="OrthoDB" id="355609at2"/>
<dbReference type="InterPro" id="IPR005181">
    <property type="entry name" value="SASA"/>
</dbReference>
<feature type="domain" description="Cadherin-like beta-sandwich-like" evidence="4">
    <location>
        <begin position="957"/>
        <end position="1041"/>
    </location>
</feature>
<protein>
    <submittedName>
        <fullName evidence="6">Gliding motility-associated-like protein</fullName>
    </submittedName>
</protein>
<evidence type="ECO:0000259" key="5">
    <source>
        <dbReference type="Pfam" id="PF19081"/>
    </source>
</evidence>
<feature type="domain" description="Cadherin-like beta-sandwich-like" evidence="4">
    <location>
        <begin position="1258"/>
        <end position="1340"/>
    </location>
</feature>
<feature type="chain" id="PRO_5032740957" evidence="2">
    <location>
        <begin position="23"/>
        <end position="1957"/>
    </location>
</feature>
<gene>
    <name evidence="6" type="ORF">FHS11_003198</name>
</gene>
<dbReference type="Gene3D" id="3.40.50.1110">
    <property type="entry name" value="SGNH hydrolase"/>
    <property type="match status" value="1"/>
</dbReference>
<feature type="domain" description="Ig-like" evidence="5">
    <location>
        <begin position="571"/>
        <end position="649"/>
    </location>
</feature>
<keyword evidence="2" id="KW-0732">Signal</keyword>
<feature type="signal peptide" evidence="2">
    <location>
        <begin position="1"/>
        <end position="22"/>
    </location>
</feature>
<dbReference type="SUPFAM" id="SSF52266">
    <property type="entry name" value="SGNH hydrolase"/>
    <property type="match status" value="1"/>
</dbReference>
<evidence type="ECO:0000259" key="4">
    <source>
        <dbReference type="Pfam" id="PF12733"/>
    </source>
</evidence>
<feature type="domain" description="Cadherin-like beta-sandwich-like" evidence="4">
    <location>
        <begin position="1753"/>
        <end position="1838"/>
    </location>
</feature>
<organism evidence="6 7">
    <name type="scientific">Mucilaginibacter gotjawali</name>
    <dbReference type="NCBI Taxonomy" id="1550579"/>
    <lineage>
        <taxon>Bacteria</taxon>
        <taxon>Pseudomonadati</taxon>
        <taxon>Bacteroidota</taxon>
        <taxon>Sphingobacteriia</taxon>
        <taxon>Sphingobacteriales</taxon>
        <taxon>Sphingobacteriaceae</taxon>
        <taxon>Mucilaginibacter</taxon>
    </lineage>
</organism>
<dbReference type="GO" id="GO:0016788">
    <property type="term" value="F:hydrolase activity, acting on ester bonds"/>
    <property type="evidence" value="ECO:0007669"/>
    <property type="project" value="UniProtKB-ARBA"/>
</dbReference>
<dbReference type="Pfam" id="PF12733">
    <property type="entry name" value="Cadherin-like"/>
    <property type="match status" value="12"/>
</dbReference>
<dbReference type="RefSeq" id="WP_157750724.1">
    <property type="nucleotide sequence ID" value="NZ_JACHWX010000009.1"/>
</dbReference>
<dbReference type="InterPro" id="IPR025883">
    <property type="entry name" value="Cadherin-like_domain"/>
</dbReference>
<evidence type="ECO:0000256" key="1">
    <source>
        <dbReference type="ARBA" id="ARBA00022801"/>
    </source>
</evidence>
<accession>A0A839SHF6</accession>
<dbReference type="InterPro" id="IPR013783">
    <property type="entry name" value="Ig-like_fold"/>
</dbReference>
<dbReference type="Pfam" id="PF13585">
    <property type="entry name" value="CHU_C"/>
    <property type="match status" value="1"/>
</dbReference>
<evidence type="ECO:0000313" key="6">
    <source>
        <dbReference type="EMBL" id="MBB3056772.1"/>
    </source>
</evidence>
<feature type="domain" description="Cadherin-like beta-sandwich-like" evidence="4">
    <location>
        <begin position="1354"/>
        <end position="1439"/>
    </location>
</feature>
<evidence type="ECO:0000256" key="2">
    <source>
        <dbReference type="SAM" id="SignalP"/>
    </source>
</evidence>
<dbReference type="Pfam" id="PF03629">
    <property type="entry name" value="SASA"/>
    <property type="match status" value="1"/>
</dbReference>
<dbReference type="Proteomes" id="UP000539265">
    <property type="component" value="Unassembled WGS sequence"/>
</dbReference>
<name>A0A839SHF6_9SPHI</name>
<dbReference type="Gene3D" id="2.60.40.10">
    <property type="entry name" value="Immunoglobulins"/>
    <property type="match status" value="1"/>
</dbReference>
<keyword evidence="7" id="KW-1185">Reference proteome</keyword>
<feature type="domain" description="Cadherin-like beta-sandwich-like" evidence="4">
    <location>
        <begin position="852"/>
        <end position="942"/>
    </location>
</feature>
<dbReference type="InterPro" id="IPR036514">
    <property type="entry name" value="SGNH_hydro_sf"/>
</dbReference>
<comment type="caution">
    <text evidence="6">The sequence shown here is derived from an EMBL/GenBank/DDBJ whole genome shotgun (WGS) entry which is preliminary data.</text>
</comment>
<feature type="domain" description="Cadherin-like beta-sandwich-like" evidence="4">
    <location>
        <begin position="1056"/>
        <end position="1140"/>
    </location>
</feature>
<dbReference type="EMBL" id="JACHWX010000009">
    <property type="protein sequence ID" value="MBB3056772.1"/>
    <property type="molecule type" value="Genomic_DNA"/>
</dbReference>
<feature type="domain" description="Sialate O-acetylesterase" evidence="3">
    <location>
        <begin position="312"/>
        <end position="517"/>
    </location>
</feature>
<dbReference type="InterPro" id="IPR044023">
    <property type="entry name" value="Ig_7"/>
</dbReference>
<sequence length="1957" mass="200693">MKKIAVYLFIVLQIGVTNSLMASDGRHYYTITGNYITAPAATIFCATGNPGNIIGSTPSDGSGVYTYQWQTSTDSVNFTTVSGVSSIDFAPTQISQTTWYRRLVTSGSDTATSISNIVVITISQPVTNNTITAPAVITFNAPSVPGVVAGNTPSGGSTYTYQWQISTDDLNFTDLSGATGKDLANPPLLNQTTYLHRVVTSGACTTPVISNTVKIIVEIPVTGNTIVAPSVTGFCLTGDPDVITGGTLSGGNGTYSYQWQSSTDSIHFTTIEGANSTNFDPPPVSQTTWYRRLAFSGPPGAASATVDANSLDFFLIGGQSNAFGTGRLSLQTPIPAGICWEYVKGAFVPVTNQAINTGNTGSMWAAFAVAYYNRTGRKVCLVPASVVSSSQVASIDDGSGNWDVTGNLVANAVLLLNKGVAAAQNAGWTTQVKGVLWDQGERDSNNITLGNITIGMYREALQNLIANFRTRIANNSLPFYIFRVANSTTGGLQVQATQEAIGKSDPNTMVVFRDANDFTEANGFLNPVNPVHYTQAGYNLAGQIGGDNGGAYTVPVFSNVIKINISNQEIPVLVDTLIQINSGNPATLAVASPNSNNEYNWYDSLDTTTVVFSGPTFITSPITANKTYFVQAVNGACGISPIVAARVSIINGLDSLRLSTGTLNPIFRTGIFSYNASVDNSVTSFTLTPVINDPAATIAVNGSPVETGTSSADIPLVVGPNPVNITVTAVDGTIKTYTLVVTRKLSANANLSDFQLYSGTISPAFAANATSYTASVGYDVSGVKLSVTADDANATIAVNGISMMTGAGSIDIPLSFGQNSVAVTVTAADGLTTKTYALLITRAGASVNARLADLTLSTGTLTPVFVTTKTSYAASVINSITSITVTPISSDNTATISVNNIPVISGMPSTAIPLNIGPNIINITGTAQDKTTTLTYTLTVNRAVAANANLVALHLSAGTLSPIFSTATTGYTTSVPNTMASITVIPIAADINAAIKINSVTVISNQASTPIPLNIGPNSISITVTAQNGTTEKTYSVVVSRLPSANAGLAGITLSNGVITPVFSTSKYSYTASVPYNVSSVKLTATGSDTTAMITVNGTQVQPGTASPDIPLSVGPNTIATTVTAQDGITIKTTTLLISRAAPSSNASLANLKISSGTLTPVFSAAKFPYTATVAYSVGSITITPTASDTTGNIKVNGLAVISGTASASVPLSIGQNVITITVVAQDGITAKTYTVAITRLAPSANAALYILRLGSAALSPLFAPATTAYSASVANSVASTTITLVTTDANATVTINGVPAKSGTASAPVPLNTGLNTITVTVTAQDGITVNTYTITVTRLASVNASLAGLTLSNGTLTPVFTATRFAYTALVPYAVNSIAVASTVADTTATIAVNGTPMQSGIPTAFMPLFVGANTVTAAVTAQDGITIKKYTIIVTRAAPSTNANLISLTLSNATLTPVFASGRVAYTAKVPFTISSLTLVPTAGDATATITVNGAAVPSGTAAPAIALSVGTNTVTTTVTAQDGITTKAYTAVITRAAPSANASLAGMVLNVGTLTPAFAPGRFAYTAAIAYTVASVNVTPTVSDATATITVNGLPVLSGMASAVVPLSIGSNTINIVVAAQDGITTKTYTVILTRAGPSENAGLASLALSTGTLTPVFATTKTSYASFVANNVTSIAFTPTVSDSTATVMVNNMPVKSGTSSTAIPLIVGPNIINVTTQAEDGVTTKTYAVTVTRVKSSNANLVSLQLSSGTLSPVFSATTTGYAASVANAVAVMTLTPATADTNATITINNIPVKSGLASAPVPLAVGSDTIVIKTTAQNGTTSKTYTLIITRAMPAANSIYVPVSVVDPFDNQQLSDLIKIHQAVSPNGDGINDFLMIDGITAYPDNKLTIMNKAGEVIFETIGYDNITTVFDGHSNKNGKKQQSGTYFYLLEYKVGDVAKRKSGFLILKW</sequence>
<proteinExistence type="predicted"/>
<feature type="domain" description="Cadherin-like beta-sandwich-like" evidence="4">
    <location>
        <begin position="655"/>
        <end position="744"/>
    </location>
</feature>
<evidence type="ECO:0000313" key="7">
    <source>
        <dbReference type="Proteomes" id="UP000539265"/>
    </source>
</evidence>